<reference evidence="1" key="2">
    <citation type="submission" date="2020-01" db="EMBL/GenBank/DDBJ databases">
        <authorList>
            <person name="Korhonen P.K.K."/>
            <person name="Guangxu M.G."/>
            <person name="Wang T.W."/>
            <person name="Stroehlein A.J.S."/>
            <person name="Young N.D."/>
            <person name="Ang C.-S.A."/>
            <person name="Fernando D.W.F."/>
            <person name="Lu H.L."/>
            <person name="Taylor S.T."/>
            <person name="Ehtesham M.E.M."/>
            <person name="Najaraj S.H.N."/>
            <person name="Harsha G.H.G."/>
            <person name="Madugundu A.M."/>
            <person name="Renuse S.R."/>
            <person name="Holt D.H."/>
            <person name="Pandey A.P."/>
            <person name="Papenfuss A.P."/>
            <person name="Gasser R.B.G."/>
            <person name="Fischer K.F."/>
        </authorList>
    </citation>
    <scope>NUCLEOTIDE SEQUENCE</scope>
    <source>
        <strain evidence="1">SSS_KF_BRIS2020</strain>
    </source>
</reference>
<proteinExistence type="predicted"/>
<reference evidence="3" key="1">
    <citation type="journal article" date="2020" name="PLoS Negl. Trop. Dis.">
        <title>High-quality nuclear genome for Sarcoptes scabiei-A critical resource for a neglected parasite.</title>
        <authorList>
            <person name="Korhonen P.K."/>
            <person name="Gasser R.B."/>
            <person name="Ma G."/>
            <person name="Wang T."/>
            <person name="Stroehlein A.J."/>
            <person name="Young N.D."/>
            <person name="Ang C.S."/>
            <person name="Fernando D.D."/>
            <person name="Lu H.C."/>
            <person name="Taylor S."/>
            <person name="Reynolds S.L."/>
            <person name="Mofiz E."/>
            <person name="Najaraj S.H."/>
            <person name="Gowda H."/>
            <person name="Madugundu A."/>
            <person name="Renuse S."/>
            <person name="Holt D."/>
            <person name="Pandey A."/>
            <person name="Papenfuss A.T."/>
            <person name="Fischer K."/>
        </authorList>
    </citation>
    <scope>NUCLEOTIDE SEQUENCE [LARGE SCALE GENOMIC DNA]</scope>
</reference>
<dbReference type="EMBL" id="WVUK01000045">
    <property type="protein sequence ID" value="KAF7495769.1"/>
    <property type="molecule type" value="Genomic_DNA"/>
</dbReference>
<protein>
    <submittedName>
        <fullName evidence="1 2">Uncharacterized protein</fullName>
    </submittedName>
</protein>
<name>A0A834REZ9_SARSC</name>
<evidence type="ECO:0000313" key="2">
    <source>
        <dbReference type="EnsemblMetazoa" id="KAF7495769.1"/>
    </source>
</evidence>
<organism evidence="1">
    <name type="scientific">Sarcoptes scabiei</name>
    <name type="common">Itch mite</name>
    <name type="synonym">Acarus scabiei</name>
    <dbReference type="NCBI Taxonomy" id="52283"/>
    <lineage>
        <taxon>Eukaryota</taxon>
        <taxon>Metazoa</taxon>
        <taxon>Ecdysozoa</taxon>
        <taxon>Arthropoda</taxon>
        <taxon>Chelicerata</taxon>
        <taxon>Arachnida</taxon>
        <taxon>Acari</taxon>
        <taxon>Acariformes</taxon>
        <taxon>Sarcoptiformes</taxon>
        <taxon>Astigmata</taxon>
        <taxon>Psoroptidia</taxon>
        <taxon>Sarcoptoidea</taxon>
        <taxon>Sarcoptidae</taxon>
        <taxon>Sarcoptinae</taxon>
        <taxon>Sarcoptes</taxon>
    </lineage>
</organism>
<dbReference type="Proteomes" id="UP000070412">
    <property type="component" value="Unassembled WGS sequence"/>
</dbReference>
<dbReference type="AlphaFoldDB" id="A0A834REZ9"/>
<evidence type="ECO:0000313" key="3">
    <source>
        <dbReference type="Proteomes" id="UP000070412"/>
    </source>
</evidence>
<keyword evidence="3" id="KW-1185">Reference proteome</keyword>
<gene>
    <name evidence="1" type="ORF">SSS_6412</name>
</gene>
<accession>A0A834REZ9</accession>
<sequence>MSEPPSRFDSFRRVAETFVSIDELKSQLIRLRAVNPEIIRMSSSRIAFFQAIERHLDHLKALLSSVEDSLLEKLRIDLFDGERSTFHMNQSNRSITTVMKCSYSVQEDVFQRSSSILTLSLPIRLLFQDLFKIADKITLKMSTEVPSDFPFEDILLSFNELLDKLGTLRRGYLSNHQLRSDHIQSMLGIESTLDHTRAVCVYADVSIRRNMFSSGSGEERNRLHRLLTTFRQANLVHHNSRLRLIRRIENFDLSDANSRRIREFFLEVQSLNTTTARSLKFLIPVTQLKKFLRLINKRSKSNSKMSDRNHNSSLETLNSSYEDLMTKLVLLRRLFLRNFDLPIEQIQWFMQIECYLEHLKIFLTFLDSSFRTQFFVVSRSNQRNRLIRLKTRFHRTNLAHHRSRMQIIHLLDEIDPSHTDYTSVRGFYSRVEHLVHETLRFYRGLLAQI</sequence>
<reference evidence="2" key="3">
    <citation type="submission" date="2022-06" db="UniProtKB">
        <authorList>
            <consortium name="EnsemblMetazoa"/>
        </authorList>
    </citation>
    <scope>IDENTIFICATION</scope>
</reference>
<dbReference type="EnsemblMetazoa" id="SSS_6412s_mrna">
    <property type="protein sequence ID" value="KAF7495769.1"/>
    <property type="gene ID" value="SSS_6412"/>
</dbReference>
<evidence type="ECO:0000313" key="1">
    <source>
        <dbReference type="EMBL" id="KAF7495769.1"/>
    </source>
</evidence>